<evidence type="ECO:0000313" key="2">
    <source>
        <dbReference type="Proteomes" id="UP001196413"/>
    </source>
</evidence>
<sequence>MAESTWPGEGMLRPRTACLAGGIVTICDYVEASACGCSDDFSCAQVMDRGSQGIAVAELHKMLARVSAVFVPSAVKAEPLHNRHSRCQLFKRSQQKTAIAKTIGYSHFPPFVMV</sequence>
<reference evidence="1" key="1">
    <citation type="submission" date="2021-06" db="EMBL/GenBank/DDBJ databases">
        <title>Parelaphostrongylus tenuis whole genome reference sequence.</title>
        <authorList>
            <person name="Garwood T.J."/>
            <person name="Larsen P.A."/>
            <person name="Fountain-Jones N.M."/>
            <person name="Garbe J.R."/>
            <person name="Macchietto M.G."/>
            <person name="Kania S.A."/>
            <person name="Gerhold R.W."/>
            <person name="Richards J.E."/>
            <person name="Wolf T.M."/>
        </authorList>
    </citation>
    <scope>NUCLEOTIDE SEQUENCE</scope>
    <source>
        <strain evidence="1">MNPRO001-30</strain>
        <tissue evidence="1">Meninges</tissue>
    </source>
</reference>
<evidence type="ECO:0000313" key="1">
    <source>
        <dbReference type="EMBL" id="KAJ1348903.1"/>
    </source>
</evidence>
<name>A0AAD5M2W7_PARTN</name>
<keyword evidence="2" id="KW-1185">Reference proteome</keyword>
<comment type="caution">
    <text evidence="1">The sequence shown here is derived from an EMBL/GenBank/DDBJ whole genome shotgun (WGS) entry which is preliminary data.</text>
</comment>
<accession>A0AAD5M2W7</accession>
<organism evidence="1 2">
    <name type="scientific">Parelaphostrongylus tenuis</name>
    <name type="common">Meningeal worm</name>
    <dbReference type="NCBI Taxonomy" id="148309"/>
    <lineage>
        <taxon>Eukaryota</taxon>
        <taxon>Metazoa</taxon>
        <taxon>Ecdysozoa</taxon>
        <taxon>Nematoda</taxon>
        <taxon>Chromadorea</taxon>
        <taxon>Rhabditida</taxon>
        <taxon>Rhabditina</taxon>
        <taxon>Rhabditomorpha</taxon>
        <taxon>Strongyloidea</taxon>
        <taxon>Metastrongylidae</taxon>
        <taxon>Parelaphostrongylus</taxon>
    </lineage>
</organism>
<gene>
    <name evidence="1" type="ORF">KIN20_004310</name>
</gene>
<proteinExistence type="predicted"/>
<protein>
    <submittedName>
        <fullName evidence="1">Uncharacterized protein</fullName>
    </submittedName>
</protein>
<dbReference type="AlphaFoldDB" id="A0AAD5M2W7"/>
<dbReference type="EMBL" id="JAHQIW010000581">
    <property type="protein sequence ID" value="KAJ1348903.1"/>
    <property type="molecule type" value="Genomic_DNA"/>
</dbReference>
<dbReference type="Proteomes" id="UP001196413">
    <property type="component" value="Unassembled WGS sequence"/>
</dbReference>